<feature type="non-terminal residue" evidence="2">
    <location>
        <position position="1"/>
    </location>
</feature>
<organism evidence="2 3">
    <name type="scientific">Coprinopsis marcescibilis</name>
    <name type="common">Agaric fungus</name>
    <name type="synonym">Psathyrella marcescibilis</name>
    <dbReference type="NCBI Taxonomy" id="230819"/>
    <lineage>
        <taxon>Eukaryota</taxon>
        <taxon>Fungi</taxon>
        <taxon>Dikarya</taxon>
        <taxon>Basidiomycota</taxon>
        <taxon>Agaricomycotina</taxon>
        <taxon>Agaricomycetes</taxon>
        <taxon>Agaricomycetidae</taxon>
        <taxon>Agaricales</taxon>
        <taxon>Agaricineae</taxon>
        <taxon>Psathyrellaceae</taxon>
        <taxon>Coprinopsis</taxon>
    </lineage>
</organism>
<gene>
    <name evidence="2" type="ORF">FA15DRAFT_606554</name>
</gene>
<evidence type="ECO:0000256" key="1">
    <source>
        <dbReference type="SAM" id="MobiDB-lite"/>
    </source>
</evidence>
<feature type="compositionally biased region" description="Acidic residues" evidence="1">
    <location>
        <begin position="745"/>
        <end position="771"/>
    </location>
</feature>
<feature type="region of interest" description="Disordered" evidence="1">
    <location>
        <begin position="728"/>
        <end position="772"/>
    </location>
</feature>
<dbReference type="AlphaFoldDB" id="A0A5C3K9S8"/>
<dbReference type="EMBL" id="ML210665">
    <property type="protein sequence ID" value="TFK16701.1"/>
    <property type="molecule type" value="Genomic_DNA"/>
</dbReference>
<accession>A0A5C3K9S8</accession>
<evidence type="ECO:0000313" key="2">
    <source>
        <dbReference type="EMBL" id="TFK16701.1"/>
    </source>
</evidence>
<evidence type="ECO:0008006" key="4">
    <source>
        <dbReference type="Google" id="ProtNLM"/>
    </source>
</evidence>
<protein>
    <recommendedName>
        <fullName evidence="4">CxC1-like cysteine cluster associated with KDZ transposases domain-containing protein</fullName>
    </recommendedName>
</protein>
<dbReference type="STRING" id="230819.A0A5C3K9S8"/>
<dbReference type="Proteomes" id="UP000307440">
    <property type="component" value="Unassembled WGS sequence"/>
</dbReference>
<evidence type="ECO:0000313" key="3">
    <source>
        <dbReference type="Proteomes" id="UP000307440"/>
    </source>
</evidence>
<sequence length="789" mass="89840">GLVPCAPFEPSTAFTVRSLELYRSLHLRSPHLALQPFVKGLCDIQGQPFHQTWSKQFSIAYDLYLSVLGQVEAKVLATLGRNKAGWRLKNACPACTYCLEDEPELAFKMLVTMDGNDSLKRVARRDVRRKVGEDGHPTLGHLKELQDRREVGKDYYLSQEEMDKWEKEQDVPAPMMLDAGATGTIGEEDRNPCVSQWHNMSSKLTARMWGIFEETSLFLSLCRHGFALVVLDMVRSGEKSKYALAVVDKLLDAFGDQIACGYNIGCRFATTLDQSPLGPRARELKYRSLVGSFHGHAHNRLCQLSNLATYVKGLGLEDLEGCKRMFSRSNALASSTRYASVFHHRQKIEQYFKHMDSMETMASLSKFIADNYRQALSIIDTATDVQTLMDDHSITDSGIFGQWLEEERTYLKGLAKEPVEEMLAIDYYQALLNREKLENLRTTYIQYQPETHSFSQAPKQKGKRNASTETKLWHTTELFNNNLKAVMVLEENMGIENRWEPGSKEWADAALVASNHRYQRCLNRLESLIVSRMFELSKMNMAQTGYKLRKHICKSLQTQSQAIKAALEKFNTAATAMKPPRSPLNWDQVVEYAFLADFDLPRDTRQDICSKPWAQPVPRAIMHQWFKIERAKEEVQRLDVEIRRLVTFIRDEQAFLDHHQTLISATDPVLAFHLGCYASCQTQFFDLHLKRLQRLQDNSRVTTSTAPGMPISKVLIVEQAATSSKINMPITTSATGPFDARDTLDTEDDDGDSDEEDDKGLQGDDDVDLEDREQVLVEYDLASYLDDRG</sequence>
<dbReference type="InterPro" id="IPR040521">
    <property type="entry name" value="KDZ"/>
</dbReference>
<dbReference type="Pfam" id="PF18758">
    <property type="entry name" value="KDZ"/>
    <property type="match status" value="1"/>
</dbReference>
<dbReference type="PANTHER" id="PTHR33096:SF1">
    <property type="entry name" value="CXC1-LIKE CYSTEINE CLUSTER ASSOCIATED WITH KDZ TRANSPOSASES DOMAIN-CONTAINING PROTEIN"/>
    <property type="match status" value="1"/>
</dbReference>
<keyword evidence="3" id="KW-1185">Reference proteome</keyword>
<proteinExistence type="predicted"/>
<name>A0A5C3K9S8_COPMA</name>
<reference evidence="2 3" key="1">
    <citation type="journal article" date="2019" name="Nat. Ecol. Evol.">
        <title>Megaphylogeny resolves global patterns of mushroom evolution.</title>
        <authorList>
            <person name="Varga T."/>
            <person name="Krizsan K."/>
            <person name="Foldi C."/>
            <person name="Dima B."/>
            <person name="Sanchez-Garcia M."/>
            <person name="Sanchez-Ramirez S."/>
            <person name="Szollosi G.J."/>
            <person name="Szarkandi J.G."/>
            <person name="Papp V."/>
            <person name="Albert L."/>
            <person name="Andreopoulos W."/>
            <person name="Angelini C."/>
            <person name="Antonin V."/>
            <person name="Barry K.W."/>
            <person name="Bougher N.L."/>
            <person name="Buchanan P."/>
            <person name="Buyck B."/>
            <person name="Bense V."/>
            <person name="Catcheside P."/>
            <person name="Chovatia M."/>
            <person name="Cooper J."/>
            <person name="Damon W."/>
            <person name="Desjardin D."/>
            <person name="Finy P."/>
            <person name="Geml J."/>
            <person name="Haridas S."/>
            <person name="Hughes K."/>
            <person name="Justo A."/>
            <person name="Karasinski D."/>
            <person name="Kautmanova I."/>
            <person name="Kiss B."/>
            <person name="Kocsube S."/>
            <person name="Kotiranta H."/>
            <person name="LaButti K.M."/>
            <person name="Lechner B.E."/>
            <person name="Liimatainen K."/>
            <person name="Lipzen A."/>
            <person name="Lukacs Z."/>
            <person name="Mihaltcheva S."/>
            <person name="Morgado L.N."/>
            <person name="Niskanen T."/>
            <person name="Noordeloos M.E."/>
            <person name="Ohm R.A."/>
            <person name="Ortiz-Santana B."/>
            <person name="Ovrebo C."/>
            <person name="Racz N."/>
            <person name="Riley R."/>
            <person name="Savchenko A."/>
            <person name="Shiryaev A."/>
            <person name="Soop K."/>
            <person name="Spirin V."/>
            <person name="Szebenyi C."/>
            <person name="Tomsovsky M."/>
            <person name="Tulloss R.E."/>
            <person name="Uehling J."/>
            <person name="Grigoriev I.V."/>
            <person name="Vagvolgyi C."/>
            <person name="Papp T."/>
            <person name="Martin F.M."/>
            <person name="Miettinen O."/>
            <person name="Hibbett D.S."/>
            <person name="Nagy L.G."/>
        </authorList>
    </citation>
    <scope>NUCLEOTIDE SEQUENCE [LARGE SCALE GENOMIC DNA]</scope>
    <source>
        <strain evidence="2 3">CBS 121175</strain>
    </source>
</reference>
<dbReference type="PANTHER" id="PTHR33096">
    <property type="entry name" value="CXC2 DOMAIN-CONTAINING PROTEIN"/>
    <property type="match status" value="1"/>
</dbReference>
<dbReference type="OrthoDB" id="3246730at2759"/>